<comment type="similarity">
    <text evidence="1">Belongs to the ROK (NagC/XylR) family.</text>
</comment>
<dbReference type="Gene3D" id="3.30.420.40">
    <property type="match status" value="2"/>
</dbReference>
<comment type="caution">
    <text evidence="2">The sequence shown here is derived from an EMBL/GenBank/DDBJ whole genome shotgun (WGS) entry which is preliminary data.</text>
</comment>
<accession>A0A402AN11</accession>
<keyword evidence="2" id="KW-0418">Kinase</keyword>
<protein>
    <submittedName>
        <fullName evidence="2">Glucokinase</fullName>
    </submittedName>
</protein>
<dbReference type="GO" id="GO:0016301">
    <property type="term" value="F:kinase activity"/>
    <property type="evidence" value="ECO:0007669"/>
    <property type="project" value="UniProtKB-KW"/>
</dbReference>
<dbReference type="PANTHER" id="PTHR18964">
    <property type="entry name" value="ROK (REPRESSOR, ORF, KINASE) FAMILY"/>
    <property type="match status" value="1"/>
</dbReference>
<dbReference type="InterPro" id="IPR000600">
    <property type="entry name" value="ROK"/>
</dbReference>
<dbReference type="EMBL" id="BIFS01000001">
    <property type="protein sequence ID" value="GCE20472.1"/>
    <property type="molecule type" value="Genomic_DNA"/>
</dbReference>
<dbReference type="SUPFAM" id="SSF53067">
    <property type="entry name" value="Actin-like ATPase domain"/>
    <property type="match status" value="1"/>
</dbReference>
<dbReference type="OrthoDB" id="9795247at2"/>
<evidence type="ECO:0000313" key="3">
    <source>
        <dbReference type="Proteomes" id="UP000287188"/>
    </source>
</evidence>
<gene>
    <name evidence="2" type="ORF">KDK_42720</name>
</gene>
<evidence type="ECO:0000313" key="2">
    <source>
        <dbReference type="EMBL" id="GCE20472.1"/>
    </source>
</evidence>
<proteinExistence type="inferred from homology"/>
<keyword evidence="3" id="KW-1185">Reference proteome</keyword>
<dbReference type="Pfam" id="PF00480">
    <property type="entry name" value="ROK"/>
    <property type="match status" value="1"/>
</dbReference>
<dbReference type="Proteomes" id="UP000287188">
    <property type="component" value="Unassembled WGS sequence"/>
</dbReference>
<dbReference type="AlphaFoldDB" id="A0A402AN11"/>
<evidence type="ECO:0000256" key="1">
    <source>
        <dbReference type="ARBA" id="ARBA00006479"/>
    </source>
</evidence>
<dbReference type="RefSeq" id="WP_126552146.1">
    <property type="nucleotide sequence ID" value="NZ_BIFS01000001.1"/>
</dbReference>
<dbReference type="InterPro" id="IPR043129">
    <property type="entry name" value="ATPase_NBD"/>
</dbReference>
<dbReference type="InterPro" id="IPR049874">
    <property type="entry name" value="ROK_cs"/>
</dbReference>
<dbReference type="PROSITE" id="PS01125">
    <property type="entry name" value="ROK"/>
    <property type="match status" value="1"/>
</dbReference>
<dbReference type="PANTHER" id="PTHR18964:SF149">
    <property type="entry name" value="BIFUNCTIONAL UDP-N-ACETYLGLUCOSAMINE 2-EPIMERASE_N-ACETYLMANNOSAMINE KINASE"/>
    <property type="match status" value="1"/>
</dbReference>
<reference evidence="3" key="1">
    <citation type="submission" date="2018-12" db="EMBL/GenBank/DDBJ databases">
        <title>Tengunoibacter tsumagoiensis gen. nov., sp. nov., Dictyobacter kobayashii sp. nov., D. alpinus sp. nov., and D. joshuensis sp. nov. and description of Dictyobacteraceae fam. nov. within the order Ktedonobacterales isolated from Tengu-no-mugimeshi.</title>
        <authorList>
            <person name="Wang C.M."/>
            <person name="Zheng Y."/>
            <person name="Sakai Y."/>
            <person name="Toyoda A."/>
            <person name="Minakuchi Y."/>
            <person name="Abe K."/>
            <person name="Yokota A."/>
            <person name="Yabe S."/>
        </authorList>
    </citation>
    <scope>NUCLEOTIDE SEQUENCE [LARGE SCALE GENOMIC DNA]</scope>
    <source>
        <strain evidence="3">Uno11</strain>
    </source>
</reference>
<name>A0A402AN11_9CHLR</name>
<sequence length="336" mass="34671">MPKSKTYALGIDLGGTKTLAAVVDLSDGSVVASARKRTRAERGQDFVSQRTIELATAALTAAKLPEDAELVAIGVGAAGQIDRKAGVVLDAPNLGVRNMPLGNILNKRFGLPVVVGNDVEVAAMGEYLYGAGRGYNNFVCIFVGTGIGSGIVQNGQMYTGLTGTAGEVGHVTIQAGGRICGCGSRGCLEAYASRTAITKAILAEMHHGRSSILADDALGQLKEGDTVIRSGIIANAIQQKDELVTEIVTEAANFLGYGLGSVMNFYNPECIILGGGVIEAVDLLFETAVYRARNVALSASAKKTPIVRAKLGDFSGVVGAAALGAMSTGYKVNSKD</sequence>
<organism evidence="2 3">
    <name type="scientific">Dictyobacter kobayashii</name>
    <dbReference type="NCBI Taxonomy" id="2014872"/>
    <lineage>
        <taxon>Bacteria</taxon>
        <taxon>Bacillati</taxon>
        <taxon>Chloroflexota</taxon>
        <taxon>Ktedonobacteria</taxon>
        <taxon>Ktedonobacterales</taxon>
        <taxon>Dictyobacteraceae</taxon>
        <taxon>Dictyobacter</taxon>
    </lineage>
</organism>
<keyword evidence="2" id="KW-0808">Transferase</keyword>